<dbReference type="AlphaFoldDB" id="K9UJA9"/>
<keyword evidence="1" id="KW-1133">Transmembrane helix</keyword>
<evidence type="ECO:0000313" key="2">
    <source>
        <dbReference type="EMBL" id="AFY94743.1"/>
    </source>
</evidence>
<feature type="transmembrane region" description="Helical" evidence="1">
    <location>
        <begin position="75"/>
        <end position="95"/>
    </location>
</feature>
<organism evidence="2 3">
    <name type="scientific">Chamaesiphon minutus (strain ATCC 27169 / PCC 6605)</name>
    <dbReference type="NCBI Taxonomy" id="1173020"/>
    <lineage>
        <taxon>Bacteria</taxon>
        <taxon>Bacillati</taxon>
        <taxon>Cyanobacteriota</taxon>
        <taxon>Cyanophyceae</taxon>
        <taxon>Gomontiellales</taxon>
        <taxon>Chamaesiphonaceae</taxon>
        <taxon>Chamaesiphon</taxon>
    </lineage>
</organism>
<accession>K9UJA9</accession>
<protein>
    <submittedName>
        <fullName evidence="2">Uncharacterized protein</fullName>
    </submittedName>
</protein>
<evidence type="ECO:0000313" key="3">
    <source>
        <dbReference type="Proteomes" id="UP000010366"/>
    </source>
</evidence>
<gene>
    <name evidence="2" type="ORF">Cha6605_3772</name>
</gene>
<name>K9UJA9_CHAP6</name>
<feature type="transmembrane region" description="Helical" evidence="1">
    <location>
        <begin position="28"/>
        <end position="45"/>
    </location>
</feature>
<dbReference type="EMBL" id="CP003600">
    <property type="protein sequence ID" value="AFY94743.1"/>
    <property type="molecule type" value="Genomic_DNA"/>
</dbReference>
<dbReference type="KEGG" id="cmp:Cha6605_3772"/>
<feature type="transmembrane region" description="Helical" evidence="1">
    <location>
        <begin position="101"/>
        <end position="121"/>
    </location>
</feature>
<dbReference type="eggNOG" id="ENOG5032U0G">
    <property type="taxonomic scope" value="Bacteria"/>
</dbReference>
<proteinExistence type="predicted"/>
<sequence length="143" mass="15924">MRSSFGLSTSLSPIFYPLMYYFPQDPPYFILFAGLFAGIACGAAFDSTLRQNVKAWSADRNNIILANSDGISLRLPFLGICVGIIFFLSAGLEIFGFPTWLAYSIALPLTLLIAILLWFQLRVVFRQLDRGGSPALDLDSWEE</sequence>
<keyword evidence="1" id="KW-0472">Membrane</keyword>
<dbReference type="STRING" id="1173020.Cha6605_3772"/>
<dbReference type="Proteomes" id="UP000010366">
    <property type="component" value="Chromosome"/>
</dbReference>
<reference evidence="2 3" key="1">
    <citation type="submission" date="2012-05" db="EMBL/GenBank/DDBJ databases">
        <title>Finished chromosome of genome of Chamaesiphon sp. PCC 6605.</title>
        <authorList>
            <consortium name="US DOE Joint Genome Institute"/>
            <person name="Gugger M."/>
            <person name="Coursin T."/>
            <person name="Rippka R."/>
            <person name="Tandeau De Marsac N."/>
            <person name="Huntemann M."/>
            <person name="Wei C.-L."/>
            <person name="Han J."/>
            <person name="Detter J.C."/>
            <person name="Han C."/>
            <person name="Tapia R."/>
            <person name="Chen A."/>
            <person name="Kyrpides N."/>
            <person name="Mavromatis K."/>
            <person name="Markowitz V."/>
            <person name="Szeto E."/>
            <person name="Ivanova N."/>
            <person name="Pagani I."/>
            <person name="Pati A."/>
            <person name="Goodwin L."/>
            <person name="Nordberg H.P."/>
            <person name="Cantor M.N."/>
            <person name="Hua S.X."/>
            <person name="Woyke T."/>
            <person name="Kerfeld C.A."/>
        </authorList>
    </citation>
    <scope>NUCLEOTIDE SEQUENCE [LARGE SCALE GENOMIC DNA]</scope>
    <source>
        <strain evidence="3">ATCC 27169 / PCC 6605</strain>
    </source>
</reference>
<keyword evidence="3" id="KW-1185">Reference proteome</keyword>
<evidence type="ECO:0000256" key="1">
    <source>
        <dbReference type="SAM" id="Phobius"/>
    </source>
</evidence>
<dbReference type="HOGENOM" id="CLU_152016_1_0_3"/>
<keyword evidence="1" id="KW-0812">Transmembrane</keyword>